<dbReference type="OrthoDB" id="9774591at2"/>
<dbReference type="GO" id="GO:0008483">
    <property type="term" value="F:transaminase activity"/>
    <property type="evidence" value="ECO:0007669"/>
    <property type="project" value="UniProtKB-KW"/>
</dbReference>
<dbReference type="PANTHER" id="PTHR43757:SF2">
    <property type="entry name" value="AMINOMETHYLTRANSFERASE, MITOCHONDRIAL"/>
    <property type="match status" value="1"/>
</dbReference>
<dbReference type="Gene3D" id="3.30.1360.120">
    <property type="entry name" value="Probable tRNA modification gtpase trme, domain 1"/>
    <property type="match status" value="1"/>
</dbReference>
<dbReference type="GO" id="GO:0005829">
    <property type="term" value="C:cytosol"/>
    <property type="evidence" value="ECO:0007669"/>
    <property type="project" value="TreeGrafter"/>
</dbReference>
<dbReference type="NCBIfam" id="TIGR00528">
    <property type="entry name" value="gcvT"/>
    <property type="match status" value="1"/>
</dbReference>
<dbReference type="InterPro" id="IPR029043">
    <property type="entry name" value="GcvT/YgfZ_C"/>
</dbReference>
<dbReference type="SUPFAM" id="SSF101790">
    <property type="entry name" value="Aminomethyltransferase beta-barrel domain"/>
    <property type="match status" value="1"/>
</dbReference>
<dbReference type="InterPro" id="IPR028896">
    <property type="entry name" value="GcvT/YgfZ/DmdA"/>
</dbReference>
<evidence type="ECO:0000256" key="8">
    <source>
        <dbReference type="PIRSR" id="PIRSR006487-1"/>
    </source>
</evidence>
<feature type="binding site" evidence="8">
    <location>
        <position position="201"/>
    </location>
    <ligand>
        <name>substrate</name>
    </ligand>
</feature>
<evidence type="ECO:0000256" key="2">
    <source>
        <dbReference type="ARBA" id="ARBA00012616"/>
    </source>
</evidence>
<feature type="domain" description="Aminomethyltransferase C-terminal" evidence="10">
    <location>
        <begin position="292"/>
        <end position="369"/>
    </location>
</feature>
<organism evidence="11 12">
    <name type="scientific">Neomicrococcus aestuarii</name>
    <dbReference type="NCBI Taxonomy" id="556325"/>
    <lineage>
        <taxon>Bacteria</taxon>
        <taxon>Bacillati</taxon>
        <taxon>Actinomycetota</taxon>
        <taxon>Actinomycetes</taxon>
        <taxon>Micrococcales</taxon>
        <taxon>Micrococcaceae</taxon>
        <taxon>Neomicrococcus</taxon>
    </lineage>
</organism>
<dbReference type="FunFam" id="3.30.70.1400:FF:000001">
    <property type="entry name" value="Aminomethyltransferase"/>
    <property type="match status" value="1"/>
</dbReference>
<evidence type="ECO:0000259" key="10">
    <source>
        <dbReference type="Pfam" id="PF08669"/>
    </source>
</evidence>
<dbReference type="HAMAP" id="MF_00259">
    <property type="entry name" value="GcvT"/>
    <property type="match status" value="1"/>
</dbReference>
<dbReference type="EC" id="2.1.2.10" evidence="2 7"/>
<evidence type="ECO:0000313" key="11">
    <source>
        <dbReference type="EMBL" id="APF41310.1"/>
    </source>
</evidence>
<comment type="function">
    <text evidence="7">The glycine cleavage system catalyzes the degradation of glycine.</text>
</comment>
<dbReference type="InterPro" id="IPR013977">
    <property type="entry name" value="GcvT_C"/>
</dbReference>
<evidence type="ECO:0000256" key="3">
    <source>
        <dbReference type="ARBA" id="ARBA00022576"/>
    </source>
</evidence>
<dbReference type="Pfam" id="PF01571">
    <property type="entry name" value="GCV_T"/>
    <property type="match status" value="1"/>
</dbReference>
<dbReference type="GO" id="GO:0005960">
    <property type="term" value="C:glycine cleavage complex"/>
    <property type="evidence" value="ECO:0007669"/>
    <property type="project" value="InterPro"/>
</dbReference>
<keyword evidence="3 7" id="KW-0032">Aminotransferase</keyword>
<evidence type="ECO:0000256" key="7">
    <source>
        <dbReference type="HAMAP-Rule" id="MF_00259"/>
    </source>
</evidence>
<keyword evidence="12" id="KW-1185">Reference proteome</keyword>
<evidence type="ECO:0000256" key="5">
    <source>
        <dbReference type="ARBA" id="ARBA00031395"/>
    </source>
</evidence>
<dbReference type="Gene3D" id="2.40.30.110">
    <property type="entry name" value="Aminomethyltransferase beta-barrel domains"/>
    <property type="match status" value="1"/>
</dbReference>
<dbReference type="Gene3D" id="3.30.70.1400">
    <property type="entry name" value="Aminomethyltransferase beta-barrel domains"/>
    <property type="match status" value="1"/>
</dbReference>
<sequence>MTAQQTVLHDVHAALGASFTDFGGWDMPLKYGSELAEHKAVREAAGVFDLSHMGEVRVTGPDAGKFLNSVLAGNLAVIKVGKAKYSLMTNTEGGIVDDLITYRLGEEEYLVVPNAGNAKTVAGILAESVEGFNVTVKDESADTSLVAVQGPNAEAILVPLAGEGQAEIVTGMGYYAAAPIQIAGIEILLARTGYTGEDGFELYVANENAAALWNAILAGGSEQGLIPCGLAARDSLRLEAGMPLYGNELSTTGSPFEAGLGPVISFKKEENFPGRDKLEAAKEAGLGSTTGRKLVGLMGQGRRAARGGYAVSFEGKEVGVVTSGQPSPTLGYPVAMAYVDVAAAELGTVLDVDLRGKAEKFEVIELPFYSRKK</sequence>
<dbReference type="PANTHER" id="PTHR43757">
    <property type="entry name" value="AMINOMETHYLTRANSFERASE"/>
    <property type="match status" value="1"/>
</dbReference>
<dbReference type="AlphaFoldDB" id="A0A1L2ZQ53"/>
<evidence type="ECO:0000256" key="1">
    <source>
        <dbReference type="ARBA" id="ARBA00008609"/>
    </source>
</evidence>
<dbReference type="SUPFAM" id="SSF103025">
    <property type="entry name" value="Folate-binding domain"/>
    <property type="match status" value="1"/>
</dbReference>
<dbReference type="InterPro" id="IPR006222">
    <property type="entry name" value="GCVT_N"/>
</dbReference>
<dbReference type="InterPro" id="IPR022903">
    <property type="entry name" value="GcvT_bac"/>
</dbReference>
<evidence type="ECO:0000259" key="9">
    <source>
        <dbReference type="Pfam" id="PF01571"/>
    </source>
</evidence>
<dbReference type="STRING" id="556325.BHE16_10265"/>
<comment type="similarity">
    <text evidence="1 7">Belongs to the GcvT family.</text>
</comment>
<dbReference type="RefSeq" id="WP_071894778.1">
    <property type="nucleotide sequence ID" value="NZ_CP018135.1"/>
</dbReference>
<feature type="domain" description="GCVT N-terminal" evidence="9">
    <location>
        <begin position="8"/>
        <end position="268"/>
    </location>
</feature>
<dbReference type="GO" id="GO:0004047">
    <property type="term" value="F:aminomethyltransferase activity"/>
    <property type="evidence" value="ECO:0007669"/>
    <property type="project" value="UniProtKB-UniRule"/>
</dbReference>
<dbReference type="GO" id="GO:0019464">
    <property type="term" value="P:glycine decarboxylation via glycine cleavage system"/>
    <property type="evidence" value="ECO:0007669"/>
    <property type="project" value="UniProtKB-UniRule"/>
</dbReference>
<dbReference type="InterPro" id="IPR027266">
    <property type="entry name" value="TrmE/GcvT-like"/>
</dbReference>
<comment type="subunit">
    <text evidence="7">The glycine cleavage system is composed of four proteins: P, T, L and H.</text>
</comment>
<dbReference type="EMBL" id="CP018135">
    <property type="protein sequence ID" value="APF41310.1"/>
    <property type="molecule type" value="Genomic_DNA"/>
</dbReference>
<comment type="catalytic activity">
    <reaction evidence="6 7">
        <text>N(6)-[(R)-S(8)-aminomethyldihydrolipoyl]-L-lysyl-[protein] + (6S)-5,6,7,8-tetrahydrofolate = N(6)-[(R)-dihydrolipoyl]-L-lysyl-[protein] + (6R)-5,10-methylene-5,6,7,8-tetrahydrofolate + NH4(+)</text>
        <dbReference type="Rhea" id="RHEA:16945"/>
        <dbReference type="Rhea" id="RHEA-COMP:10475"/>
        <dbReference type="Rhea" id="RHEA-COMP:10492"/>
        <dbReference type="ChEBI" id="CHEBI:15636"/>
        <dbReference type="ChEBI" id="CHEBI:28938"/>
        <dbReference type="ChEBI" id="CHEBI:57453"/>
        <dbReference type="ChEBI" id="CHEBI:83100"/>
        <dbReference type="ChEBI" id="CHEBI:83143"/>
        <dbReference type="EC" id="2.1.2.10"/>
    </reaction>
</comment>
<dbReference type="PIRSF" id="PIRSF006487">
    <property type="entry name" value="GcvT"/>
    <property type="match status" value="1"/>
</dbReference>
<dbReference type="NCBIfam" id="NF001567">
    <property type="entry name" value="PRK00389.1"/>
    <property type="match status" value="1"/>
</dbReference>
<accession>A0A1L2ZQ53</accession>
<proteinExistence type="inferred from homology"/>
<evidence type="ECO:0000256" key="6">
    <source>
        <dbReference type="ARBA" id="ARBA00047665"/>
    </source>
</evidence>
<dbReference type="Gene3D" id="4.10.1250.10">
    <property type="entry name" value="Aminomethyltransferase fragment"/>
    <property type="match status" value="1"/>
</dbReference>
<dbReference type="InterPro" id="IPR006223">
    <property type="entry name" value="GcvT"/>
</dbReference>
<dbReference type="Pfam" id="PF08669">
    <property type="entry name" value="GCV_T_C"/>
    <property type="match status" value="1"/>
</dbReference>
<gene>
    <name evidence="7" type="primary">gcvT</name>
    <name evidence="11" type="ORF">BHE16_10265</name>
</gene>
<protein>
    <recommendedName>
        <fullName evidence="2 7">Aminomethyltransferase</fullName>
        <ecNumber evidence="2 7">2.1.2.10</ecNumber>
    </recommendedName>
    <alternativeName>
        <fullName evidence="5 7">Glycine cleavage system T protein</fullName>
    </alternativeName>
</protein>
<dbReference type="KEGG" id="nae:BHE16_10265"/>
<dbReference type="Proteomes" id="UP000183530">
    <property type="component" value="Chromosome"/>
</dbReference>
<keyword evidence="4 7" id="KW-0808">Transferase</keyword>
<name>A0A1L2ZQ53_9MICC</name>
<reference evidence="11 12" key="1">
    <citation type="submission" date="2016-11" db="EMBL/GenBank/DDBJ databases">
        <title>Genome sequencing of Zhihengliuella aestuarii B18 antagonistic to Plasmodiophora brassicae.</title>
        <authorList>
            <person name="Luo Y."/>
        </authorList>
    </citation>
    <scope>NUCLEOTIDE SEQUENCE [LARGE SCALE GENOMIC DNA]</scope>
    <source>
        <strain evidence="11 12">B18</strain>
    </source>
</reference>
<dbReference type="FunFam" id="2.40.30.110:FF:000003">
    <property type="entry name" value="Aminomethyltransferase"/>
    <property type="match status" value="1"/>
</dbReference>
<evidence type="ECO:0000313" key="12">
    <source>
        <dbReference type="Proteomes" id="UP000183530"/>
    </source>
</evidence>
<evidence type="ECO:0000256" key="4">
    <source>
        <dbReference type="ARBA" id="ARBA00022679"/>
    </source>
</evidence>